<dbReference type="InterPro" id="IPR007264">
    <property type="entry name" value="H/ACA_rnp_Nop10"/>
</dbReference>
<dbReference type="EMBL" id="CWKI01000008">
    <property type="protein sequence ID" value="CTR08486.1"/>
    <property type="molecule type" value="Genomic_DNA"/>
</dbReference>
<dbReference type="AlphaFoldDB" id="A0A0K3CMT5"/>
<dbReference type="Pfam" id="PF04135">
    <property type="entry name" value="Nop10p"/>
    <property type="match status" value="1"/>
</dbReference>
<dbReference type="GO" id="GO:0070034">
    <property type="term" value="F:telomerase RNA binding"/>
    <property type="evidence" value="ECO:0007669"/>
    <property type="project" value="TreeGrafter"/>
</dbReference>
<organism evidence="9 10">
    <name type="scientific">Rhodotorula toruloides</name>
    <name type="common">Yeast</name>
    <name type="synonym">Rhodosporidium toruloides</name>
    <dbReference type="NCBI Taxonomy" id="5286"/>
    <lineage>
        <taxon>Eukaryota</taxon>
        <taxon>Fungi</taxon>
        <taxon>Dikarya</taxon>
        <taxon>Basidiomycota</taxon>
        <taxon>Pucciniomycotina</taxon>
        <taxon>Microbotryomycetes</taxon>
        <taxon>Sporidiobolales</taxon>
        <taxon>Sporidiobolaceae</taxon>
        <taxon>Rhodotorula</taxon>
    </lineage>
</organism>
<reference evidence="9 10" key="1">
    <citation type="submission" date="2015-07" db="EMBL/GenBank/DDBJ databases">
        <authorList>
            <person name="Cajimat M.N.B."/>
            <person name="Milazzo M.L."/>
            <person name="Fulhorst C.F."/>
        </authorList>
    </citation>
    <scope>NUCLEOTIDE SEQUENCE [LARGE SCALE GENOMIC DNA]</scope>
    <source>
        <strain evidence="9">Single colony</strain>
    </source>
</reference>
<dbReference type="SUPFAM" id="SSF144210">
    <property type="entry name" value="Nop10-like SnoRNP"/>
    <property type="match status" value="1"/>
</dbReference>
<dbReference type="GO" id="GO:0031118">
    <property type="term" value="P:rRNA pseudouridine synthesis"/>
    <property type="evidence" value="ECO:0007669"/>
    <property type="project" value="TreeGrafter"/>
</dbReference>
<keyword evidence="10" id="KW-1185">Reference proteome</keyword>
<name>A0A0K3CMT5_RHOTO</name>
<evidence type="ECO:0000256" key="5">
    <source>
        <dbReference type="ARBA" id="ARBA00023274"/>
    </source>
</evidence>
<evidence type="ECO:0000256" key="6">
    <source>
        <dbReference type="ARBA" id="ARBA00030185"/>
    </source>
</evidence>
<evidence type="ECO:0000256" key="8">
    <source>
        <dbReference type="ARBA" id="ARBA00032266"/>
    </source>
</evidence>
<dbReference type="Gene3D" id="4.10.80.300">
    <property type="match status" value="1"/>
</dbReference>
<dbReference type="Proteomes" id="UP000199069">
    <property type="component" value="Unassembled WGS sequence"/>
</dbReference>
<accession>A0A0K3CMT5</accession>
<comment type="similarity">
    <text evidence="1">Belongs to the NOP10 family.</text>
</comment>
<gene>
    <name evidence="9" type="primary">FGENESH: predicted gene_8.202</name>
    <name evidence="9" type="ORF">BN2166_0043470</name>
</gene>
<protein>
    <recommendedName>
        <fullName evidence="2">H/ACA ribonucleoprotein complex subunit NOP10</fullName>
    </recommendedName>
    <alternativeName>
        <fullName evidence="6">Nucleolar protein 10</fullName>
    </alternativeName>
    <alternativeName>
        <fullName evidence="7">Nucleolar protein family A member 3</fullName>
    </alternativeName>
    <alternativeName>
        <fullName evidence="8">snoRNP protein NOP10</fullName>
    </alternativeName>
</protein>
<dbReference type="GO" id="GO:0030515">
    <property type="term" value="F:snoRNA binding"/>
    <property type="evidence" value="ECO:0007669"/>
    <property type="project" value="InterPro"/>
</dbReference>
<evidence type="ECO:0000313" key="9">
    <source>
        <dbReference type="EMBL" id="CTR08486.1"/>
    </source>
</evidence>
<dbReference type="PANTHER" id="PTHR13305:SF0">
    <property type="entry name" value="H_ACA RIBONUCLEOPROTEIN COMPLEX SUBUNIT 3"/>
    <property type="match status" value="1"/>
</dbReference>
<sequence length="99" mass="11073">MHLMYSLGADGKRLYTLKKATAAGLPTRSAHPVQLILKSCVDAARFSPDDKYSRHRVTIKKRFGMYASLPFRYVSHSNTADLVLLPRNSLLTQKPAKAL</sequence>
<dbReference type="GO" id="GO:1904874">
    <property type="term" value="P:positive regulation of telomerase RNA localization to Cajal body"/>
    <property type="evidence" value="ECO:0007669"/>
    <property type="project" value="TreeGrafter"/>
</dbReference>
<dbReference type="STRING" id="5286.A0A0K3CMT5"/>
<proteinExistence type="inferred from homology"/>
<dbReference type="PANTHER" id="PTHR13305">
    <property type="entry name" value="RIBOSOME BIOGENESIS PROTEIN NOP10"/>
    <property type="match status" value="1"/>
</dbReference>
<evidence type="ECO:0000256" key="4">
    <source>
        <dbReference type="ARBA" id="ARBA00022552"/>
    </source>
</evidence>
<evidence type="ECO:0000256" key="1">
    <source>
        <dbReference type="ARBA" id="ARBA00009462"/>
    </source>
</evidence>
<evidence type="ECO:0000313" key="10">
    <source>
        <dbReference type="Proteomes" id="UP000199069"/>
    </source>
</evidence>
<keyword evidence="4" id="KW-0698">rRNA processing</keyword>
<dbReference type="GO" id="GO:0031120">
    <property type="term" value="P:snRNA pseudouridine synthesis"/>
    <property type="evidence" value="ECO:0007669"/>
    <property type="project" value="TreeGrafter"/>
</dbReference>
<evidence type="ECO:0000256" key="7">
    <source>
        <dbReference type="ARBA" id="ARBA00031779"/>
    </source>
</evidence>
<evidence type="ECO:0000256" key="2">
    <source>
        <dbReference type="ARBA" id="ARBA00021838"/>
    </source>
</evidence>
<dbReference type="GO" id="GO:0031429">
    <property type="term" value="C:box H/ACA snoRNP complex"/>
    <property type="evidence" value="ECO:0007669"/>
    <property type="project" value="TreeGrafter"/>
</dbReference>
<dbReference type="Gene3D" id="2.20.28.40">
    <property type="entry name" value="H/ACA ribonucleoprotein complex, subunit Nop10"/>
    <property type="match status" value="1"/>
</dbReference>
<keyword evidence="5" id="KW-0687">Ribonucleoprotein</keyword>
<dbReference type="InterPro" id="IPR036756">
    <property type="entry name" value="H/ACA_rnp_Nop10_sf"/>
</dbReference>
<keyword evidence="3" id="KW-0690">Ribosome biogenesis</keyword>
<evidence type="ECO:0000256" key="3">
    <source>
        <dbReference type="ARBA" id="ARBA00022517"/>
    </source>
</evidence>